<dbReference type="SUPFAM" id="SSF63825">
    <property type="entry name" value="YWTD domain"/>
    <property type="match status" value="1"/>
</dbReference>
<dbReference type="InterPro" id="IPR050778">
    <property type="entry name" value="Cueball_EGF_LRP_Nidogen"/>
</dbReference>
<feature type="transmembrane region" description="Helical" evidence="1">
    <location>
        <begin position="91"/>
        <end position="111"/>
    </location>
</feature>
<dbReference type="AlphaFoldDB" id="A0A518C494"/>
<dbReference type="InterPro" id="IPR011042">
    <property type="entry name" value="6-blade_b-propeller_TolB-like"/>
</dbReference>
<gene>
    <name evidence="2" type="ORF">Pan97_10560</name>
</gene>
<dbReference type="KEGG" id="bvo:Pan97_10560"/>
<dbReference type="Gene3D" id="2.120.10.30">
    <property type="entry name" value="TolB, C-terminal domain"/>
    <property type="match status" value="1"/>
</dbReference>
<dbReference type="Proteomes" id="UP000318626">
    <property type="component" value="Chromosome"/>
</dbReference>
<accession>A0A518C494</accession>
<keyword evidence="1" id="KW-1133">Transmembrane helix</keyword>
<evidence type="ECO:0000256" key="1">
    <source>
        <dbReference type="SAM" id="Phobius"/>
    </source>
</evidence>
<keyword evidence="1" id="KW-0812">Transmembrane</keyword>
<feature type="transmembrane region" description="Helical" evidence="1">
    <location>
        <begin position="65"/>
        <end position="84"/>
    </location>
</feature>
<dbReference type="OrthoDB" id="219959at2"/>
<keyword evidence="1" id="KW-0472">Membrane</keyword>
<feature type="transmembrane region" description="Helical" evidence="1">
    <location>
        <begin position="21"/>
        <end position="45"/>
    </location>
</feature>
<protein>
    <submittedName>
        <fullName evidence="2">ResB-like family protein</fullName>
    </submittedName>
</protein>
<dbReference type="PANTHER" id="PTHR46513">
    <property type="entry name" value="VITELLOGENIN RECEPTOR-LIKE PROTEIN-RELATED-RELATED"/>
    <property type="match status" value="1"/>
</dbReference>
<dbReference type="EMBL" id="CP036289">
    <property type="protein sequence ID" value="QDU74053.1"/>
    <property type="molecule type" value="Genomic_DNA"/>
</dbReference>
<reference evidence="3" key="1">
    <citation type="submission" date="2019-02" db="EMBL/GenBank/DDBJ databases">
        <title>Deep-cultivation of Planctomycetes and their phenomic and genomic characterization uncovers novel biology.</title>
        <authorList>
            <person name="Wiegand S."/>
            <person name="Jogler M."/>
            <person name="Boedeker C."/>
            <person name="Pinto D."/>
            <person name="Vollmers J."/>
            <person name="Rivas-Marin E."/>
            <person name="Kohn T."/>
            <person name="Peeters S.H."/>
            <person name="Heuer A."/>
            <person name="Rast P."/>
            <person name="Oberbeckmann S."/>
            <person name="Bunk B."/>
            <person name="Jeske O."/>
            <person name="Meyerdierks A."/>
            <person name="Storesund J.E."/>
            <person name="Kallscheuer N."/>
            <person name="Luecker S."/>
            <person name="Lage O.M."/>
            <person name="Pohl T."/>
            <person name="Merkel B.J."/>
            <person name="Hornburger P."/>
            <person name="Mueller R.-W."/>
            <person name="Bruemmer F."/>
            <person name="Labrenz M."/>
            <person name="Spormann A.M."/>
            <person name="Op den Camp H."/>
            <person name="Overmann J."/>
            <person name="Amann R."/>
            <person name="Jetten M.S.M."/>
            <person name="Mascher T."/>
            <person name="Medema M.H."/>
            <person name="Devos D.P."/>
            <person name="Kaster A.-K."/>
            <person name="Ovreas L."/>
            <person name="Rohde M."/>
            <person name="Galperin M.Y."/>
            <person name="Jogler C."/>
        </authorList>
    </citation>
    <scope>NUCLEOTIDE SEQUENCE [LARGE SCALE GENOMIC DNA]</scope>
    <source>
        <strain evidence="3">Pan97</strain>
    </source>
</reference>
<sequence length="1040" mass="116043">MARPKLVSPDQPLPVRLLLHIYEFAASLSLAVVLISLMAISLIFATFVEATFNTDVVQFYVYRSWWFGLIYALLAVNIFCAAAIRYPWKRYQTGFVITHIGLLMLLLSGAISRSKGIDAQVHVWEHDSSELAFDNSYYFDLRVDNDAKVVPMALAEPGEVQRHMIDFQPGMFNWSAYEDGFSKWKVAEPDLAKWFKPVFYITMRNRAGNVMYNHNGVKLEVLDYYADCNWWDNTPTVQLMMSMPKTTERAEDGTMKAVGEQWVPIRLSVFKATQQPKYKFGIGDSQRSGGGNMTFHMAGSRAATEAFLKCVPEEGTIGENGQAILYLDGKTTVIDVKEQLEKDPQPIEESKLKYQVKAYYPTAQLDQANGQEFSWVEVPEAEGAEPRNPTVVIDILDGDQKVDQLTLLANMPQMNMQGFASDVYGHFWYDFGEKSTAELMRGGEGGSRIDLIQGVAEGAKDEAAPESKRVFYRYWNRKTVVASGELKDNATEVDAVDAFKMPFATLRMYVKSLVAANEPKAQPIPVAFGVSGPMGNTPAVKVRLTLDDKSEVFWLRAHMNEPDVGLDDGSTLHTLKVGDREVKLSMPIKSYPIGFRIHLDQFERRLDPGTSQPSHYSSDVQYIDRQHDRYIMASLVGSDEVEHLEIAEARNPTSLGMGGTMLYWIDDTDSGQKILVKDLSKPEEPASEIVTRAGKSPRNLVVDTTGNKLWWLAKQSSRLARSDVDVLMQADLVGGSPKPIAMFDRAPRGLAVDSAGGWAYFGNPAGKSVGRVKTDGSEMEANWLTGAGLVTDVALYPAKKKLYFTDALNDAIGQSSLEEPRVAYVYTYSKDGHPNSLVVSDKGLLYWSDDTPNGIDPNARKHLGDPSLDRSKPQEINTVIRVIDLEGKSKEPQTLHDELMAKPDGLAIDPASGDLLFTQTALLKRDVWITMNAPDDFTEPAGGRDLRIFQESFEGPYLAGTPQYREFVPQRSNDSEVYKSVFSVNYDPGTALRYWGCLFVIGGIACMFYMRAYFFKTKRSSDPQARAKAHPAKIQTEVVS</sequence>
<organism evidence="2 3">
    <name type="scientific">Bremerella volcania</name>
    <dbReference type="NCBI Taxonomy" id="2527984"/>
    <lineage>
        <taxon>Bacteria</taxon>
        <taxon>Pseudomonadati</taxon>
        <taxon>Planctomycetota</taxon>
        <taxon>Planctomycetia</taxon>
        <taxon>Pirellulales</taxon>
        <taxon>Pirellulaceae</taxon>
        <taxon>Bremerella</taxon>
    </lineage>
</organism>
<evidence type="ECO:0000313" key="3">
    <source>
        <dbReference type="Proteomes" id="UP000318626"/>
    </source>
</evidence>
<dbReference type="PANTHER" id="PTHR46513:SF44">
    <property type="entry name" value="LDL RECEPTOR RELATED PROTEIN 4"/>
    <property type="match status" value="1"/>
</dbReference>
<name>A0A518C494_9BACT</name>
<feature type="transmembrane region" description="Helical" evidence="1">
    <location>
        <begin position="992"/>
        <end position="1010"/>
    </location>
</feature>
<keyword evidence="3" id="KW-1185">Reference proteome</keyword>
<dbReference type="RefSeq" id="WP_144971057.1">
    <property type="nucleotide sequence ID" value="NZ_CP036289.1"/>
</dbReference>
<proteinExistence type="predicted"/>
<evidence type="ECO:0000313" key="2">
    <source>
        <dbReference type="EMBL" id="QDU74053.1"/>
    </source>
</evidence>